<dbReference type="AlphaFoldDB" id="A0A914C3Y8"/>
<dbReference type="InterPro" id="IPR042855">
    <property type="entry name" value="V_SNARE_CC"/>
</dbReference>
<name>A0A914C3Y8_9BILA</name>
<dbReference type="CDD" id="cd15843">
    <property type="entry name" value="R-SNARE"/>
    <property type="match status" value="1"/>
</dbReference>
<sequence>MIESEEYIKTQFGNVLVNIYGNRKKHPILTFHDIGLNAQDNFHDFFVENTDDIFGTGFCIYNINAPGQEIMAKEFPVEYHFPTIDELVILIEEVVKFYNFDSFIGLGIGAGAHLMLKYAVKNPNKVETLILINCVETKIGWLEWAEEKLNVELLRDFGMTKFTENYLLWHHFGQRLWECPQSDVKNFREYYEMRPNPDNVAAFINSYLHRTDIELHKDDRYFTIPILQIVGARSAFVKDAEHLHSMLQKQVAEIVKLQDCGGNVLGEKPAKVAEAILLFLQGFGFVPWMNVHGALKGLLQKEETSVTENIEENPLELAQEQKSSDQQSKIKELQQQVDEVKNIMENNLVLMAERGEKLAKCEEITEDLSQSTEKLDEQLRVKEKSRQNTTFDQIQKKQPKTSHHRIEHMDEGIEIIADETDEYGEPIAGFYHGAPGVKHHYHHVNK</sequence>
<dbReference type="WBParaSite" id="ACRNAN_Path_221.g820.t1">
    <property type="protein sequence ID" value="ACRNAN_Path_221.g820.t1"/>
    <property type="gene ID" value="ACRNAN_Path_221.g820"/>
</dbReference>
<dbReference type="InterPro" id="IPR029058">
    <property type="entry name" value="AB_hydrolase_fold"/>
</dbReference>
<dbReference type="PROSITE" id="PS50892">
    <property type="entry name" value="V_SNARE"/>
    <property type="match status" value="1"/>
</dbReference>
<feature type="coiled-coil region" evidence="3">
    <location>
        <begin position="323"/>
        <end position="350"/>
    </location>
</feature>
<dbReference type="PANTHER" id="PTHR11034">
    <property type="entry name" value="N-MYC DOWNSTREAM REGULATED"/>
    <property type="match status" value="1"/>
</dbReference>
<comment type="similarity">
    <text evidence="1">Belongs to the NDRG family.</text>
</comment>
<dbReference type="InterPro" id="IPR004142">
    <property type="entry name" value="NDRG"/>
</dbReference>
<evidence type="ECO:0000313" key="5">
    <source>
        <dbReference type="Proteomes" id="UP000887540"/>
    </source>
</evidence>
<keyword evidence="2 3" id="KW-0175">Coiled coil</keyword>
<proteinExistence type="inferred from homology"/>
<dbReference type="Pfam" id="PF03096">
    <property type="entry name" value="Ndr"/>
    <property type="match status" value="1"/>
</dbReference>
<dbReference type="Proteomes" id="UP000887540">
    <property type="component" value="Unplaced"/>
</dbReference>
<feature type="domain" description="V-SNARE coiled-coil homology" evidence="4">
    <location>
        <begin position="329"/>
        <end position="392"/>
    </location>
</feature>
<protein>
    <submittedName>
        <fullName evidence="6">V-SNARE coiled-coil homology domain-containing protein</fullName>
    </submittedName>
</protein>
<evidence type="ECO:0000256" key="1">
    <source>
        <dbReference type="ARBA" id="ARBA00005598"/>
    </source>
</evidence>
<keyword evidence="5" id="KW-1185">Reference proteome</keyword>
<organism evidence="5 6">
    <name type="scientific">Acrobeloides nanus</name>
    <dbReference type="NCBI Taxonomy" id="290746"/>
    <lineage>
        <taxon>Eukaryota</taxon>
        <taxon>Metazoa</taxon>
        <taxon>Ecdysozoa</taxon>
        <taxon>Nematoda</taxon>
        <taxon>Chromadorea</taxon>
        <taxon>Rhabditida</taxon>
        <taxon>Tylenchina</taxon>
        <taxon>Cephalobomorpha</taxon>
        <taxon>Cephaloboidea</taxon>
        <taxon>Cephalobidae</taxon>
        <taxon>Acrobeloides</taxon>
    </lineage>
</organism>
<evidence type="ECO:0000256" key="2">
    <source>
        <dbReference type="PROSITE-ProRule" id="PRU00290"/>
    </source>
</evidence>
<reference evidence="6" key="1">
    <citation type="submission" date="2022-11" db="UniProtKB">
        <authorList>
            <consortium name="WormBaseParasite"/>
        </authorList>
    </citation>
    <scope>IDENTIFICATION</scope>
</reference>
<dbReference type="Gene3D" id="3.40.50.1820">
    <property type="entry name" value="alpha/beta hydrolase"/>
    <property type="match status" value="1"/>
</dbReference>
<dbReference type="Pfam" id="PF00957">
    <property type="entry name" value="Synaptobrevin"/>
    <property type="match status" value="1"/>
</dbReference>
<dbReference type="SUPFAM" id="SSF53474">
    <property type="entry name" value="alpha/beta-Hydrolases"/>
    <property type="match status" value="1"/>
</dbReference>
<dbReference type="Gene3D" id="1.20.5.110">
    <property type="match status" value="1"/>
</dbReference>
<accession>A0A914C3Y8</accession>
<evidence type="ECO:0000259" key="4">
    <source>
        <dbReference type="PROSITE" id="PS50892"/>
    </source>
</evidence>
<evidence type="ECO:0000313" key="6">
    <source>
        <dbReference type="WBParaSite" id="ACRNAN_Path_221.g820.t1"/>
    </source>
</evidence>
<evidence type="ECO:0000256" key="3">
    <source>
        <dbReference type="SAM" id="Coils"/>
    </source>
</evidence>
<dbReference type="SUPFAM" id="SSF58038">
    <property type="entry name" value="SNARE fusion complex"/>
    <property type="match status" value="1"/>
</dbReference>